<gene>
    <name evidence="2" type="ORF">PZN02_006348</name>
</gene>
<keyword evidence="3" id="KW-1185">Reference proteome</keyword>
<protein>
    <submittedName>
        <fullName evidence="2">Uncharacterized protein</fullName>
    </submittedName>
</protein>
<feature type="region of interest" description="Disordered" evidence="1">
    <location>
        <begin position="87"/>
        <end position="129"/>
    </location>
</feature>
<dbReference type="RefSeq" id="WP_280663490.1">
    <property type="nucleotide sequence ID" value="NZ_CP120375.1"/>
</dbReference>
<evidence type="ECO:0000313" key="2">
    <source>
        <dbReference type="EMBL" id="WEX91529.1"/>
    </source>
</evidence>
<reference evidence="2 3" key="1">
    <citation type="submission" date="2023-03" db="EMBL/GenBank/DDBJ databases">
        <authorList>
            <person name="Kaur S."/>
            <person name="Espinosa-Saiz D."/>
            <person name="Velazquez E."/>
            <person name="Menendez E."/>
            <person name="diCenzo G.C."/>
        </authorList>
    </citation>
    <scope>NUCLEOTIDE SEQUENCE [LARGE SCALE GENOMIC DNA]</scope>
    <source>
        <strain evidence="2 3">LMG 24692</strain>
        <plasmid evidence="2 3">unnamed</plasmid>
    </source>
</reference>
<accession>A0ABY8DKU3</accession>
<evidence type="ECO:0000256" key="1">
    <source>
        <dbReference type="SAM" id="MobiDB-lite"/>
    </source>
</evidence>
<organism evidence="2 3">
    <name type="scientific">Sinorhizobium garamanticum</name>
    <dbReference type="NCBI Taxonomy" id="680247"/>
    <lineage>
        <taxon>Bacteria</taxon>
        <taxon>Pseudomonadati</taxon>
        <taxon>Pseudomonadota</taxon>
        <taxon>Alphaproteobacteria</taxon>
        <taxon>Hyphomicrobiales</taxon>
        <taxon>Rhizobiaceae</taxon>
        <taxon>Sinorhizobium/Ensifer group</taxon>
        <taxon>Sinorhizobium</taxon>
    </lineage>
</organism>
<geneLocation type="plasmid" evidence="2 3">
    <name>unnamed</name>
</geneLocation>
<dbReference type="Proteomes" id="UP001229355">
    <property type="component" value="Plasmid unnamed"/>
</dbReference>
<keyword evidence="2" id="KW-0614">Plasmid</keyword>
<dbReference type="EMBL" id="CP120375">
    <property type="protein sequence ID" value="WEX91529.1"/>
    <property type="molecule type" value="Genomic_DNA"/>
</dbReference>
<evidence type="ECO:0000313" key="3">
    <source>
        <dbReference type="Proteomes" id="UP001229355"/>
    </source>
</evidence>
<sequence length="129" mass="14085">MRKQKQTPLLTDARNAEINTNEHQPGGRKSIRRAVLSGICRIRFEAFVVNEGFKAVDNATLEEFAEASEKSSRAELCASFLGGKRKGSGGVRFAATSPLRARNRTKPRMIEGSIETTNNPSSPGDAARH</sequence>
<name>A0ABY8DKU3_9HYPH</name>
<proteinExistence type="predicted"/>